<feature type="compositionally biased region" description="Low complexity" evidence="1">
    <location>
        <begin position="22"/>
        <end position="38"/>
    </location>
</feature>
<keyword evidence="2" id="KW-1133">Transmembrane helix</keyword>
<dbReference type="GO" id="GO:0004175">
    <property type="term" value="F:endopeptidase activity"/>
    <property type="evidence" value="ECO:0007669"/>
    <property type="project" value="UniProtKB-ARBA"/>
</dbReference>
<dbReference type="AlphaFoldDB" id="D5H4S4"/>
<feature type="transmembrane region" description="Helical" evidence="2">
    <location>
        <begin position="90"/>
        <end position="115"/>
    </location>
</feature>
<evidence type="ECO:0000313" key="5">
    <source>
        <dbReference type="Proteomes" id="UP000000933"/>
    </source>
</evidence>
<sequence>MLIYAIRTTQYEMDPPDRRAVPSRNCPPSSPRSSPMPSWHAYHRATRSATYGFLSALPLFVLYETMIVLVNLDATRPVRVEAGVWIKELLMMTGASGGLGLALLVVGGGGAAYLLDRHRDIPLRSRYFVGLVGESAAYAVGVALVVSSAVGALFAAIPPADGVLWTQLALSIGAGLYEELVFRVLLVGGLFLLFRALMETSTRVYLVAALLGAALFSGAHYVGPLGDPFALPSFAFRFLFGLALNALFLARGFGVAAWTHALYDVMVVTGMLG</sequence>
<keyword evidence="2" id="KW-0472">Membrane</keyword>
<accession>D5H4S4</accession>
<feature type="transmembrane region" description="Helical" evidence="2">
    <location>
        <begin position="180"/>
        <end position="197"/>
    </location>
</feature>
<feature type="region of interest" description="Disordered" evidence="1">
    <location>
        <begin position="14"/>
        <end position="38"/>
    </location>
</feature>
<protein>
    <recommendedName>
        <fullName evidence="3">CAAX prenyl protease 2/Lysostaphin resistance protein A-like domain-containing protein</fullName>
    </recommendedName>
</protein>
<dbReference type="KEGG" id="srm:SRM_00108"/>
<gene>
    <name evidence="4" type="ordered locus">SRM_00108</name>
</gene>
<evidence type="ECO:0000259" key="3">
    <source>
        <dbReference type="Pfam" id="PF02517"/>
    </source>
</evidence>
<feature type="transmembrane region" description="Helical" evidence="2">
    <location>
        <begin position="204"/>
        <end position="223"/>
    </location>
</feature>
<name>D5H4S4_SALRM</name>
<organism evidence="4 5">
    <name type="scientific">Salinibacter ruber (strain M8)</name>
    <dbReference type="NCBI Taxonomy" id="761659"/>
    <lineage>
        <taxon>Bacteria</taxon>
        <taxon>Pseudomonadati</taxon>
        <taxon>Rhodothermota</taxon>
        <taxon>Rhodothermia</taxon>
        <taxon>Rhodothermales</taxon>
        <taxon>Salinibacteraceae</taxon>
        <taxon>Salinibacter</taxon>
    </lineage>
</organism>
<dbReference type="Proteomes" id="UP000000933">
    <property type="component" value="Chromosome"/>
</dbReference>
<feature type="transmembrane region" description="Helical" evidence="2">
    <location>
        <begin position="229"/>
        <end position="250"/>
    </location>
</feature>
<feature type="transmembrane region" description="Helical" evidence="2">
    <location>
        <begin position="136"/>
        <end position="160"/>
    </location>
</feature>
<dbReference type="EMBL" id="FP565814">
    <property type="protein sequence ID" value="CBH23029.1"/>
    <property type="molecule type" value="Genomic_DNA"/>
</dbReference>
<dbReference type="HOGENOM" id="CLU_080164_0_0_10"/>
<evidence type="ECO:0000256" key="1">
    <source>
        <dbReference type="SAM" id="MobiDB-lite"/>
    </source>
</evidence>
<reference evidence="4 5" key="1">
    <citation type="journal article" date="2010" name="ISME J.">
        <title>Fine-scale evolution: genomic, phenotypic and ecological differentiation in two coexisting Salinibacter ruber strains.</title>
        <authorList>
            <person name="Pena A."/>
            <person name="Teeling H."/>
            <person name="Huerta-Cepas J."/>
            <person name="Santos F."/>
            <person name="Yarza P."/>
            <person name="Brito-Echeverria J."/>
            <person name="Lucio M."/>
            <person name="Schmitt-Kopplin P."/>
            <person name="Meseguer I."/>
            <person name="Schenowitz C."/>
            <person name="Dossat C."/>
            <person name="Barbe V."/>
            <person name="Dopazo J."/>
            <person name="Rossello-Mora R."/>
            <person name="Schuler M."/>
            <person name="Glockner F.O."/>
            <person name="Amann R."/>
            <person name="Gabaldon T."/>
            <person name="Anton J."/>
        </authorList>
    </citation>
    <scope>NUCLEOTIDE SEQUENCE [LARGE SCALE GENOMIC DNA]</scope>
    <source>
        <strain evidence="4 5">M8</strain>
    </source>
</reference>
<proteinExistence type="predicted"/>
<evidence type="ECO:0000256" key="2">
    <source>
        <dbReference type="SAM" id="Phobius"/>
    </source>
</evidence>
<keyword evidence="2" id="KW-0812">Transmembrane</keyword>
<dbReference type="Pfam" id="PF02517">
    <property type="entry name" value="Rce1-like"/>
    <property type="match status" value="1"/>
</dbReference>
<feature type="transmembrane region" description="Helical" evidence="2">
    <location>
        <begin position="51"/>
        <end position="70"/>
    </location>
</feature>
<reference evidence="5" key="2">
    <citation type="submission" date="2010-04" db="EMBL/GenBank/DDBJ databases">
        <title>Genome sequence of Salinibacter ruber M8.</title>
        <authorList>
            <consortium name="Genoscope"/>
        </authorList>
    </citation>
    <scope>NUCLEOTIDE SEQUENCE [LARGE SCALE GENOMIC DNA]</scope>
    <source>
        <strain evidence="5">M8</strain>
    </source>
</reference>
<evidence type="ECO:0000313" key="4">
    <source>
        <dbReference type="EMBL" id="CBH23029.1"/>
    </source>
</evidence>
<dbReference type="GO" id="GO:0080120">
    <property type="term" value="P:CAAX-box protein maturation"/>
    <property type="evidence" value="ECO:0007669"/>
    <property type="project" value="UniProtKB-ARBA"/>
</dbReference>
<dbReference type="InterPro" id="IPR003675">
    <property type="entry name" value="Rce1/LyrA-like_dom"/>
</dbReference>
<feature type="domain" description="CAAX prenyl protease 2/Lysostaphin resistance protein A-like" evidence="3">
    <location>
        <begin position="163"/>
        <end position="266"/>
    </location>
</feature>